<organism evidence="1">
    <name type="scientific">gut metagenome</name>
    <dbReference type="NCBI Taxonomy" id="749906"/>
    <lineage>
        <taxon>unclassified sequences</taxon>
        <taxon>metagenomes</taxon>
        <taxon>organismal metagenomes</taxon>
    </lineage>
</organism>
<sequence>MDDSTSSRLSGRTTSRNLSDALSFSLLISIAVSPRPMPFSRQNSLARSSLNAFLCSRKCSLSL</sequence>
<name>J9GT35_9ZZZZ</name>
<gene>
    <name evidence="1" type="ORF">EVA_06027</name>
</gene>
<reference evidence="1" key="1">
    <citation type="journal article" date="2012" name="PLoS ONE">
        <title>Gene sets for utilization of primary and secondary nutrition supplies in the distal gut of endangered iberian lynx.</title>
        <authorList>
            <person name="Alcaide M."/>
            <person name="Messina E."/>
            <person name="Richter M."/>
            <person name="Bargiela R."/>
            <person name="Peplies J."/>
            <person name="Huws S.A."/>
            <person name="Newbold C.J."/>
            <person name="Golyshin P.N."/>
            <person name="Simon M.A."/>
            <person name="Lopez G."/>
            <person name="Yakimov M.M."/>
            <person name="Ferrer M."/>
        </authorList>
    </citation>
    <scope>NUCLEOTIDE SEQUENCE</scope>
</reference>
<dbReference type="EMBL" id="AMCI01001336">
    <property type="protein sequence ID" value="EJX05863.1"/>
    <property type="molecule type" value="Genomic_DNA"/>
</dbReference>
<dbReference type="AlphaFoldDB" id="J9GT35"/>
<protein>
    <submittedName>
        <fullName evidence="1">Uncharacterized protein</fullName>
    </submittedName>
</protein>
<evidence type="ECO:0000313" key="1">
    <source>
        <dbReference type="EMBL" id="EJX05863.1"/>
    </source>
</evidence>
<accession>J9GT35</accession>
<proteinExistence type="predicted"/>
<comment type="caution">
    <text evidence="1">The sequence shown here is derived from an EMBL/GenBank/DDBJ whole genome shotgun (WGS) entry which is preliminary data.</text>
</comment>